<dbReference type="InterPro" id="IPR007344">
    <property type="entry name" value="GrpB/CoaE"/>
</dbReference>
<sequence>MAKPVIDIAARADGLEVVAGKDSLLALLGFVHEPPGRRAAGPPNRHTDTRVVDGLVTHNLHVFPSTDWDELNQRILRAHPHASPAAVQGYADLKRKPAAGSRLGDVSDPLAR</sequence>
<dbReference type="EMBL" id="BAAANE010000004">
    <property type="protein sequence ID" value="GAA1634419.1"/>
    <property type="molecule type" value="Genomic_DNA"/>
</dbReference>
<evidence type="ECO:0000313" key="2">
    <source>
        <dbReference type="EMBL" id="GAA1634419.1"/>
    </source>
</evidence>
<dbReference type="Pfam" id="PF04229">
    <property type="entry name" value="GrpB"/>
    <property type="match status" value="1"/>
</dbReference>
<dbReference type="InterPro" id="IPR043519">
    <property type="entry name" value="NT_sf"/>
</dbReference>
<organism evidence="2 3">
    <name type="scientific">Kribbella alba</name>
    <dbReference type="NCBI Taxonomy" id="190197"/>
    <lineage>
        <taxon>Bacteria</taxon>
        <taxon>Bacillati</taxon>
        <taxon>Actinomycetota</taxon>
        <taxon>Actinomycetes</taxon>
        <taxon>Propionibacteriales</taxon>
        <taxon>Kribbellaceae</taxon>
        <taxon>Kribbella</taxon>
    </lineage>
</organism>
<name>A0ABP4R3B1_9ACTN</name>
<protein>
    <submittedName>
        <fullName evidence="2">Uncharacterized protein</fullName>
    </submittedName>
</protein>
<feature type="region of interest" description="Disordered" evidence="1">
    <location>
        <begin position="90"/>
        <end position="112"/>
    </location>
</feature>
<evidence type="ECO:0000256" key="1">
    <source>
        <dbReference type="SAM" id="MobiDB-lite"/>
    </source>
</evidence>
<accession>A0ABP4R3B1</accession>
<dbReference type="RefSeq" id="WP_344111168.1">
    <property type="nucleotide sequence ID" value="NZ_BAAANE010000004.1"/>
</dbReference>
<dbReference type="Gene3D" id="3.30.460.10">
    <property type="entry name" value="Beta Polymerase, domain 2"/>
    <property type="match status" value="1"/>
</dbReference>
<dbReference type="SUPFAM" id="SSF81301">
    <property type="entry name" value="Nucleotidyltransferase"/>
    <property type="match status" value="1"/>
</dbReference>
<comment type="caution">
    <text evidence="2">The sequence shown here is derived from an EMBL/GenBank/DDBJ whole genome shotgun (WGS) entry which is preliminary data.</text>
</comment>
<gene>
    <name evidence="2" type="ORF">GCM10009744_23910</name>
</gene>
<keyword evidence="3" id="KW-1185">Reference proteome</keyword>
<dbReference type="Proteomes" id="UP001501319">
    <property type="component" value="Unassembled WGS sequence"/>
</dbReference>
<reference evidence="3" key="1">
    <citation type="journal article" date="2019" name="Int. J. Syst. Evol. Microbiol.">
        <title>The Global Catalogue of Microorganisms (GCM) 10K type strain sequencing project: providing services to taxonomists for standard genome sequencing and annotation.</title>
        <authorList>
            <consortium name="The Broad Institute Genomics Platform"/>
            <consortium name="The Broad Institute Genome Sequencing Center for Infectious Disease"/>
            <person name="Wu L."/>
            <person name="Ma J."/>
        </authorList>
    </citation>
    <scope>NUCLEOTIDE SEQUENCE [LARGE SCALE GENOMIC DNA]</scope>
    <source>
        <strain evidence="3">JCM 14306</strain>
    </source>
</reference>
<proteinExistence type="predicted"/>
<evidence type="ECO:0000313" key="3">
    <source>
        <dbReference type="Proteomes" id="UP001501319"/>
    </source>
</evidence>